<feature type="domain" description="AAA+ ATPase" evidence="4">
    <location>
        <begin position="63"/>
        <end position="189"/>
    </location>
</feature>
<feature type="region of interest" description="Disordered" evidence="3">
    <location>
        <begin position="373"/>
        <end position="402"/>
    </location>
</feature>
<dbReference type="GO" id="GO:0051301">
    <property type="term" value="P:cell division"/>
    <property type="evidence" value="ECO:0007669"/>
    <property type="project" value="UniProtKB-KW"/>
</dbReference>
<evidence type="ECO:0000256" key="1">
    <source>
        <dbReference type="ARBA" id="ARBA00022741"/>
    </source>
</evidence>
<reference evidence="5 6" key="1">
    <citation type="journal article" date="2024" name="Appl. Microbiol. Biotechnol.">
        <title>Biosynthetic gene clusters with biotechnological applications in novel Antarctic isolates from Actinomycetota.</title>
        <authorList>
            <person name="Bruna P."/>
            <person name="Nunez-Montero K."/>
            <person name="Contreras M.J."/>
            <person name="Leal K."/>
            <person name="Garcia M."/>
            <person name="Abanto M."/>
            <person name="Barrientos L."/>
        </authorList>
    </citation>
    <scope>NUCLEOTIDE SEQUENCE [LARGE SCALE GENOMIC DNA]</scope>
    <source>
        <strain evidence="5 6">Se16.17</strain>
    </source>
</reference>
<dbReference type="InterPro" id="IPR027417">
    <property type="entry name" value="P-loop_NTPase"/>
</dbReference>
<evidence type="ECO:0000313" key="6">
    <source>
        <dbReference type="Proteomes" id="UP001448614"/>
    </source>
</evidence>
<keyword evidence="5" id="KW-0132">Cell division</keyword>
<protein>
    <submittedName>
        <fullName evidence="5">Cell division protein ZapE</fullName>
    </submittedName>
</protein>
<dbReference type="InterPro" id="IPR003593">
    <property type="entry name" value="AAA+_ATPase"/>
</dbReference>
<dbReference type="SUPFAM" id="SSF52540">
    <property type="entry name" value="P-loop containing nucleoside triphosphate hydrolases"/>
    <property type="match status" value="1"/>
</dbReference>
<dbReference type="InterPro" id="IPR005654">
    <property type="entry name" value="ATPase_AFG1-like"/>
</dbReference>
<comment type="caution">
    <text evidence="5">The sequence shown here is derived from an EMBL/GenBank/DDBJ whole genome shotgun (WGS) entry which is preliminary data.</text>
</comment>
<dbReference type="Gene3D" id="3.40.50.300">
    <property type="entry name" value="P-loop containing nucleotide triphosphate hydrolases"/>
    <property type="match status" value="1"/>
</dbReference>
<keyword evidence="5" id="KW-0131">Cell cycle</keyword>
<evidence type="ECO:0000256" key="2">
    <source>
        <dbReference type="ARBA" id="ARBA00022840"/>
    </source>
</evidence>
<dbReference type="EMBL" id="JBBMFV010000004">
    <property type="protein sequence ID" value="MEO3942348.1"/>
    <property type="molecule type" value="Genomic_DNA"/>
</dbReference>
<dbReference type="SMART" id="SM00382">
    <property type="entry name" value="AAA"/>
    <property type="match status" value="1"/>
</dbReference>
<dbReference type="Proteomes" id="UP001448614">
    <property type="component" value="Unassembled WGS sequence"/>
</dbReference>
<proteinExistence type="predicted"/>
<keyword evidence="6" id="KW-1185">Reference proteome</keyword>
<name>A0ABV0GUN3_PAENI</name>
<accession>A0ABV0GUN3</accession>
<keyword evidence="2" id="KW-0067">ATP-binding</keyword>
<dbReference type="NCBIfam" id="NF040713">
    <property type="entry name" value="ZapE"/>
    <property type="match status" value="1"/>
</dbReference>
<evidence type="ECO:0000313" key="5">
    <source>
        <dbReference type="EMBL" id="MEO3942348.1"/>
    </source>
</evidence>
<sequence length="402" mass="43744">MTPLLRPVPGSARDTLRTLLEGMEHDAGRAGFELEPSQRQAAERLAAFGAQLTGRRRALSRKAPRSLYLHGPVGRGKTWLMDSFHGRLDARKRRVHFHDFFRRLHAGTQGLETGNGTAIQQSVDALLDGIDVLFFDEFHVHDVGDGMFIARLLRSAAHRRIPLVVTSNYVPEELLPNPLWHEHFLPTIEAIKEMMDIVEISGASDFRRFPAKGTAPATGFDAFRSGRIISPGTAGQLGRLGLFRPAPSKSRVLTPTTQPVVVRNSDPDLLWVDFEELCGGLTSTADFLVLAGTYKTWVIDNVPSPAGNDPASAPAWQRFSNVVDVLHDQDITLFLIGKGRLDFDIEASGGDSSVLPVDLARIASRLSLLGRFQDHDGADTPPGNLPGGGHGTLPGHEKAAGS</sequence>
<dbReference type="RefSeq" id="WP_347783054.1">
    <property type="nucleotide sequence ID" value="NZ_JBBMFV010000004.1"/>
</dbReference>
<organism evidence="5 6">
    <name type="scientific">Paenarthrobacter nicotinovorans</name>
    <name type="common">Arthrobacter nicotinovorans</name>
    <dbReference type="NCBI Taxonomy" id="29320"/>
    <lineage>
        <taxon>Bacteria</taxon>
        <taxon>Bacillati</taxon>
        <taxon>Actinomycetota</taxon>
        <taxon>Actinomycetes</taxon>
        <taxon>Micrococcales</taxon>
        <taxon>Micrococcaceae</taxon>
        <taxon>Paenarthrobacter</taxon>
    </lineage>
</organism>
<evidence type="ECO:0000259" key="4">
    <source>
        <dbReference type="SMART" id="SM00382"/>
    </source>
</evidence>
<dbReference type="PANTHER" id="PTHR12169">
    <property type="entry name" value="ATPASE N2B"/>
    <property type="match status" value="1"/>
</dbReference>
<dbReference type="PANTHER" id="PTHR12169:SF6">
    <property type="entry name" value="AFG1-LIKE ATPASE"/>
    <property type="match status" value="1"/>
</dbReference>
<keyword evidence="1" id="KW-0547">Nucleotide-binding</keyword>
<dbReference type="Pfam" id="PF03969">
    <property type="entry name" value="AFG1_ATPase"/>
    <property type="match status" value="1"/>
</dbReference>
<gene>
    <name evidence="5" type="primary">zapE</name>
    <name evidence="5" type="ORF">V3C41_14825</name>
</gene>
<evidence type="ECO:0000256" key="3">
    <source>
        <dbReference type="SAM" id="MobiDB-lite"/>
    </source>
</evidence>